<dbReference type="GO" id="GO:0006782">
    <property type="term" value="P:protoporphyrinogen IX biosynthetic process"/>
    <property type="evidence" value="ECO:0007669"/>
    <property type="project" value="UniProtKB-UniRule"/>
</dbReference>
<evidence type="ECO:0000256" key="2">
    <source>
        <dbReference type="ARBA" id="ARBA00004735"/>
    </source>
</evidence>
<dbReference type="FunFam" id="3.40.190.10:FF:000004">
    <property type="entry name" value="Porphobilinogen deaminase"/>
    <property type="match status" value="1"/>
</dbReference>
<keyword evidence="6 8" id="KW-0627">Porphyrin biosynthesis</keyword>
<name>A0A154L8B7_9PROT</name>
<dbReference type="PROSITE" id="PS00533">
    <property type="entry name" value="PORPHOBILINOGEN_DEAM"/>
    <property type="match status" value="1"/>
</dbReference>
<dbReference type="RefSeq" id="WP_062950420.1">
    <property type="nucleotide sequence ID" value="NZ_LPVY01000005.1"/>
</dbReference>
<dbReference type="EMBL" id="LPVY01000005">
    <property type="protein sequence ID" value="KZB66967.1"/>
    <property type="molecule type" value="Genomic_DNA"/>
</dbReference>
<dbReference type="GO" id="GO:0004418">
    <property type="term" value="F:hydroxymethylbilane synthase activity"/>
    <property type="evidence" value="ECO:0007669"/>
    <property type="project" value="UniProtKB-UniRule"/>
</dbReference>
<keyword evidence="5 8" id="KW-0808">Transferase</keyword>
<dbReference type="SUPFAM" id="SSF53850">
    <property type="entry name" value="Periplasmic binding protein-like II"/>
    <property type="match status" value="1"/>
</dbReference>
<comment type="caution">
    <text evidence="12">The sequence shown here is derived from an EMBL/GenBank/DDBJ whole genome shotgun (WGS) entry which is preliminary data.</text>
</comment>
<dbReference type="InterPro" id="IPR000860">
    <property type="entry name" value="HemC"/>
</dbReference>
<evidence type="ECO:0000256" key="3">
    <source>
        <dbReference type="ARBA" id="ARBA00005638"/>
    </source>
</evidence>
<dbReference type="InterPro" id="IPR022417">
    <property type="entry name" value="Porphobilin_deaminase_N"/>
</dbReference>
<evidence type="ECO:0000256" key="4">
    <source>
        <dbReference type="ARBA" id="ARBA00011245"/>
    </source>
</evidence>
<dbReference type="PIRSF" id="PIRSF001438">
    <property type="entry name" value="4pyrrol_synth_OHMeBilane_synth"/>
    <property type="match status" value="1"/>
</dbReference>
<organism evidence="12 13">
    <name type="scientific">Thalassospira lucentensis</name>
    <dbReference type="NCBI Taxonomy" id="168935"/>
    <lineage>
        <taxon>Bacteria</taxon>
        <taxon>Pseudomonadati</taxon>
        <taxon>Pseudomonadota</taxon>
        <taxon>Alphaproteobacteria</taxon>
        <taxon>Rhodospirillales</taxon>
        <taxon>Thalassospiraceae</taxon>
        <taxon>Thalassospira</taxon>
    </lineage>
</organism>
<comment type="catalytic activity">
    <reaction evidence="7 8">
        <text>4 porphobilinogen + H2O = hydroxymethylbilane + 4 NH4(+)</text>
        <dbReference type="Rhea" id="RHEA:13185"/>
        <dbReference type="ChEBI" id="CHEBI:15377"/>
        <dbReference type="ChEBI" id="CHEBI:28938"/>
        <dbReference type="ChEBI" id="CHEBI:57845"/>
        <dbReference type="ChEBI" id="CHEBI:58126"/>
        <dbReference type="EC" id="2.5.1.61"/>
    </reaction>
</comment>
<dbReference type="AlphaFoldDB" id="A0A154L8B7"/>
<evidence type="ECO:0000256" key="6">
    <source>
        <dbReference type="ARBA" id="ARBA00023244"/>
    </source>
</evidence>
<dbReference type="PANTHER" id="PTHR11557">
    <property type="entry name" value="PORPHOBILINOGEN DEAMINASE"/>
    <property type="match status" value="1"/>
</dbReference>
<evidence type="ECO:0000256" key="5">
    <source>
        <dbReference type="ARBA" id="ARBA00022679"/>
    </source>
</evidence>
<sequence length="317" mass="33812">MTNISDTAKLRIGTRGSPLAIAQAHEVRDKLAKAHPELAAEGAIAITVITTTGDKILDRALSEIGGKGLFTKEIDDALMGGEIDLAVHSMKDVPTVLPDGMILPTILPREDVRDAFISLKYKSFAEMPAGSVIGSASLRRQAMILNKYPDLKVVTFRGNVQTRLRKLEEGQVDATLLAMAGLNRLGRPEVATAPISEDDMLPAVAQGAIGITIRENDNQTLDWLSALNCPASAIRVAAERAALRALDGSCRTPIAALAEYLPDGTMRLRVSIVRPDGSERLDTERLIDDPDIASAADAGTDAGNELKERGGPDFISV</sequence>
<evidence type="ECO:0000256" key="8">
    <source>
        <dbReference type="HAMAP-Rule" id="MF_00260"/>
    </source>
</evidence>
<dbReference type="Proteomes" id="UP000076335">
    <property type="component" value="Unassembled WGS sequence"/>
</dbReference>
<dbReference type="NCBIfam" id="TIGR00212">
    <property type="entry name" value="hemC"/>
    <property type="match status" value="1"/>
</dbReference>
<dbReference type="Pfam" id="PF03900">
    <property type="entry name" value="Porphobil_deamC"/>
    <property type="match status" value="1"/>
</dbReference>
<dbReference type="SUPFAM" id="SSF54782">
    <property type="entry name" value="Porphobilinogen deaminase (hydroxymethylbilane synthase), C-terminal domain"/>
    <property type="match status" value="1"/>
</dbReference>
<accession>A0A154L8B7</accession>
<comment type="function">
    <text evidence="1 8">Tetrapolymerization of the monopyrrole PBG into the hydroxymethylbilane pre-uroporphyrinogen in several discrete steps.</text>
</comment>
<evidence type="ECO:0000313" key="13">
    <source>
        <dbReference type="Proteomes" id="UP000076335"/>
    </source>
</evidence>
<feature type="domain" description="Porphobilinogen deaminase N-terminal" evidence="10">
    <location>
        <begin position="10"/>
        <end position="221"/>
    </location>
</feature>
<dbReference type="FunFam" id="3.40.190.10:FF:000101">
    <property type="entry name" value="Porphobilinogen deaminase, chloroplastic"/>
    <property type="match status" value="1"/>
</dbReference>
<dbReference type="Pfam" id="PF01379">
    <property type="entry name" value="Porphobil_deam"/>
    <property type="match status" value="1"/>
</dbReference>
<protein>
    <recommendedName>
        <fullName evidence="8">Porphobilinogen deaminase</fullName>
        <shortName evidence="8">PBG</shortName>
        <ecNumber evidence="8">2.5.1.61</ecNumber>
    </recommendedName>
    <alternativeName>
        <fullName evidence="8">Hydroxymethylbilane synthase</fullName>
        <shortName evidence="8">HMBS</shortName>
    </alternativeName>
    <alternativeName>
        <fullName evidence="8">Pre-uroporphyrinogen synthase</fullName>
    </alternativeName>
</protein>
<comment type="pathway">
    <text evidence="2">Porphyrin-containing compound metabolism; protoporphyrin-IX biosynthesis; coproporphyrinogen-III from 5-aminolevulinate: step 2/4.</text>
</comment>
<evidence type="ECO:0000256" key="9">
    <source>
        <dbReference type="SAM" id="MobiDB-lite"/>
    </source>
</evidence>
<dbReference type="InterPro" id="IPR022419">
    <property type="entry name" value="Porphobilin_deaminase_cofac_BS"/>
</dbReference>
<dbReference type="InterPro" id="IPR022418">
    <property type="entry name" value="Porphobilinogen_deaminase_C"/>
</dbReference>
<evidence type="ECO:0000256" key="1">
    <source>
        <dbReference type="ARBA" id="ARBA00002869"/>
    </source>
</evidence>
<proteinExistence type="inferred from homology"/>
<dbReference type="EC" id="2.5.1.61" evidence="8"/>
<dbReference type="PANTHER" id="PTHR11557:SF0">
    <property type="entry name" value="PORPHOBILINOGEN DEAMINASE"/>
    <property type="match status" value="1"/>
</dbReference>
<evidence type="ECO:0000256" key="7">
    <source>
        <dbReference type="ARBA" id="ARBA00048169"/>
    </source>
</evidence>
<dbReference type="GO" id="GO:0005737">
    <property type="term" value="C:cytoplasm"/>
    <property type="evidence" value="ECO:0007669"/>
    <property type="project" value="UniProtKB-UniRule"/>
</dbReference>
<comment type="similarity">
    <text evidence="3 8">Belongs to the HMBS family.</text>
</comment>
<feature type="domain" description="Porphobilinogen deaminase C-terminal" evidence="11">
    <location>
        <begin position="234"/>
        <end position="307"/>
    </location>
</feature>
<comment type="subunit">
    <text evidence="4 8">Monomer.</text>
</comment>
<reference evidence="12 13" key="1">
    <citation type="submission" date="2015-12" db="EMBL/GenBank/DDBJ databases">
        <title>Genome sequence of Thalassospira lucentensis MCCC 1A02072.</title>
        <authorList>
            <person name="Lu L."/>
            <person name="Lai Q."/>
            <person name="Shao Z."/>
            <person name="Qian P."/>
        </authorList>
    </citation>
    <scope>NUCLEOTIDE SEQUENCE [LARGE SCALE GENOMIC DNA]</scope>
    <source>
        <strain evidence="12 13">MCCC 1A02072</strain>
    </source>
</reference>
<feature type="modified residue" description="S-(dipyrrolylmethanemethyl)cysteine" evidence="8">
    <location>
        <position position="250"/>
    </location>
</feature>
<comment type="miscellaneous">
    <text evidence="8">The porphobilinogen subunits are added to the dipyrromethane group.</text>
</comment>
<dbReference type="InterPro" id="IPR036803">
    <property type="entry name" value="Porphobilinogen_deaminase_C_sf"/>
</dbReference>
<dbReference type="Gene3D" id="3.30.160.40">
    <property type="entry name" value="Porphobilinogen deaminase, C-terminal domain"/>
    <property type="match status" value="1"/>
</dbReference>
<dbReference type="PRINTS" id="PR00151">
    <property type="entry name" value="PORPHBDMNASE"/>
</dbReference>
<gene>
    <name evidence="8" type="primary">hemC</name>
    <name evidence="12" type="ORF">AUP42_15725</name>
</gene>
<evidence type="ECO:0000259" key="11">
    <source>
        <dbReference type="Pfam" id="PF03900"/>
    </source>
</evidence>
<dbReference type="Gene3D" id="3.40.190.10">
    <property type="entry name" value="Periplasmic binding protein-like II"/>
    <property type="match status" value="2"/>
</dbReference>
<evidence type="ECO:0000259" key="10">
    <source>
        <dbReference type="Pfam" id="PF01379"/>
    </source>
</evidence>
<feature type="region of interest" description="Disordered" evidence="9">
    <location>
        <begin position="293"/>
        <end position="317"/>
    </location>
</feature>
<dbReference type="UniPathway" id="UPA00251">
    <property type="reaction ID" value="UER00319"/>
</dbReference>
<evidence type="ECO:0000313" key="12">
    <source>
        <dbReference type="EMBL" id="KZB66967.1"/>
    </source>
</evidence>
<comment type="cofactor">
    <cofactor evidence="8">
        <name>dipyrromethane</name>
        <dbReference type="ChEBI" id="CHEBI:60342"/>
    </cofactor>
    <text evidence="8">Binds 1 dipyrromethane group covalently.</text>
</comment>
<dbReference type="HAMAP" id="MF_00260">
    <property type="entry name" value="Porphobil_deam"/>
    <property type="match status" value="1"/>
</dbReference>
<dbReference type="OrthoDB" id="9810298at2"/>